<accession>A0A388M162</accession>
<keyword evidence="5 7" id="KW-0472">Membrane</keyword>
<name>A0A388M162_CHABU</name>
<comment type="subcellular location">
    <subcellularLocation>
        <location evidence="1">Membrane</location>
        <topology evidence="1">Multi-pass membrane protein</topology>
    </subcellularLocation>
</comment>
<evidence type="ECO:0000259" key="8">
    <source>
        <dbReference type="Pfam" id="PF05140"/>
    </source>
</evidence>
<feature type="transmembrane region" description="Helical" evidence="7">
    <location>
        <begin position="434"/>
        <end position="455"/>
    </location>
</feature>
<evidence type="ECO:0000256" key="2">
    <source>
        <dbReference type="ARBA" id="ARBA00022692"/>
    </source>
</evidence>
<dbReference type="OrthoDB" id="565797at2759"/>
<sequence>MATAIALTRPFLLPTQDCRWLAIGGWESHGGQHRLRGISECGRGGGTQVGLAVAGQVRSTCACCCCCCCCVYRVWGSTSRRRTTTGYGSERSTHHYHHCHYGNSDRHSHVERGSSRRWIRSGTREMGMAYAALAVGISFVGANTCGHFWRRSDGGRAGMRYEPGDPDQHPMMERQRQRRKSVVAAAITKKTSRRRLSIPTDPDSPDSPVEIGAVQQGVLLDVPTSAPPLDSGSEMEEAAAIGKINGSPGRGAAARASIETHREQKEDMAGLWPSIPRAWRGPVRIVAKRLSSLKLAIGELFVIAGLCAVGTIIEQGESPEHYLEFYSSHNWPLGRVILALGFDHVYTSPLFLGLLMLLAASLIACTSTRQWPMVRIARRWTFAQSPSGFSKMEVSESLPRASIDDLANILKVKDYEVFMNGPSMYAFKGLVGRLAPIGVHASLLLIMAGSAFGALSSYRGTTLTPQGTEFLIADVLRPSGPLATPFSSMNYGVRIDRFYVDYRPNGQVNQFHTDLSVVDLRDREVAKKSIYVNDPFRFQGVTMYQTDWGISTIQLSADGSDLFNLPMADLQPGQDAKLFGTFLPLPQLTDSGQKGISLLARDLQSVAIYDSEGKFVGVRRPGSQKPIKVDGVELVISDMIGSSGLELKADPGVPYVYAGFGALMLTSFLSFFSHSQIWALQAGSTVYVGGRTNRAKLDFRQEVSDVLDSVPQIIPKKSTGRRQQLSSSRKRGSVPRLASQSQPERISGRGDDDEGSTELLAAQSAQADEMR</sequence>
<dbReference type="AlphaFoldDB" id="A0A388M162"/>
<comment type="caution">
    <text evidence="9">The sequence shown here is derived from an EMBL/GenBank/DDBJ whole genome shotgun (WGS) entry which is preliminary data.</text>
</comment>
<keyword evidence="3" id="KW-0201">Cytochrome c-type biogenesis</keyword>
<protein>
    <recommendedName>
        <fullName evidence="8">ResB-like domain-containing protein</fullName>
    </recommendedName>
</protein>
<dbReference type="STRING" id="69332.A0A388M162"/>
<keyword evidence="4 7" id="KW-1133">Transmembrane helix</keyword>
<feature type="transmembrane region" description="Helical" evidence="7">
    <location>
        <begin position="293"/>
        <end position="313"/>
    </location>
</feature>
<dbReference type="InterPro" id="IPR007816">
    <property type="entry name" value="ResB-like_domain"/>
</dbReference>
<organism evidence="9 10">
    <name type="scientific">Chara braunii</name>
    <name type="common">Braun's stonewort</name>
    <dbReference type="NCBI Taxonomy" id="69332"/>
    <lineage>
        <taxon>Eukaryota</taxon>
        <taxon>Viridiplantae</taxon>
        <taxon>Streptophyta</taxon>
        <taxon>Charophyceae</taxon>
        <taxon>Charales</taxon>
        <taxon>Characeae</taxon>
        <taxon>Chara</taxon>
    </lineage>
</organism>
<evidence type="ECO:0000256" key="4">
    <source>
        <dbReference type="ARBA" id="ARBA00022989"/>
    </source>
</evidence>
<feature type="domain" description="ResB-like" evidence="8">
    <location>
        <begin position="586"/>
        <end position="703"/>
    </location>
</feature>
<keyword evidence="10" id="KW-1185">Reference proteome</keyword>
<reference evidence="9 10" key="1">
    <citation type="journal article" date="2018" name="Cell">
        <title>The Chara Genome: Secondary Complexity and Implications for Plant Terrestrialization.</title>
        <authorList>
            <person name="Nishiyama T."/>
            <person name="Sakayama H."/>
            <person name="Vries J.D."/>
            <person name="Buschmann H."/>
            <person name="Saint-Marcoux D."/>
            <person name="Ullrich K.K."/>
            <person name="Haas F.B."/>
            <person name="Vanderstraeten L."/>
            <person name="Becker D."/>
            <person name="Lang D."/>
            <person name="Vosolsobe S."/>
            <person name="Rombauts S."/>
            <person name="Wilhelmsson P.K.I."/>
            <person name="Janitza P."/>
            <person name="Kern R."/>
            <person name="Heyl A."/>
            <person name="Rumpler F."/>
            <person name="Villalobos L.I.A.C."/>
            <person name="Clay J.M."/>
            <person name="Skokan R."/>
            <person name="Toyoda A."/>
            <person name="Suzuki Y."/>
            <person name="Kagoshima H."/>
            <person name="Schijlen E."/>
            <person name="Tajeshwar N."/>
            <person name="Catarino B."/>
            <person name="Hetherington A.J."/>
            <person name="Saltykova A."/>
            <person name="Bonnot C."/>
            <person name="Breuninger H."/>
            <person name="Symeonidi A."/>
            <person name="Radhakrishnan G.V."/>
            <person name="Van Nieuwerburgh F."/>
            <person name="Deforce D."/>
            <person name="Chang C."/>
            <person name="Karol K.G."/>
            <person name="Hedrich R."/>
            <person name="Ulvskov P."/>
            <person name="Glockner G."/>
            <person name="Delwiche C.F."/>
            <person name="Petrasek J."/>
            <person name="Van de Peer Y."/>
            <person name="Friml J."/>
            <person name="Beilby M."/>
            <person name="Dolan L."/>
            <person name="Kohara Y."/>
            <person name="Sugano S."/>
            <person name="Fujiyama A."/>
            <person name="Delaux P.-M."/>
            <person name="Quint M."/>
            <person name="TheiBen G."/>
            <person name="Hagemann M."/>
            <person name="Harholt J."/>
            <person name="Dunand C."/>
            <person name="Zachgo S."/>
            <person name="Langdale J."/>
            <person name="Maumus F."/>
            <person name="Straeten D.V.D."/>
            <person name="Gould S.B."/>
            <person name="Rensing S.A."/>
        </authorList>
    </citation>
    <scope>NUCLEOTIDE SEQUENCE [LARGE SCALE GENOMIC DNA]</scope>
    <source>
        <strain evidence="9 10">S276</strain>
    </source>
</reference>
<dbReference type="Proteomes" id="UP000265515">
    <property type="component" value="Unassembled WGS sequence"/>
</dbReference>
<evidence type="ECO:0000256" key="3">
    <source>
        <dbReference type="ARBA" id="ARBA00022748"/>
    </source>
</evidence>
<dbReference type="InterPro" id="IPR023494">
    <property type="entry name" value="Cyt_c_bgen_Ccs1/CcsB/ResB"/>
</dbReference>
<evidence type="ECO:0000313" key="9">
    <source>
        <dbReference type="EMBL" id="GBG88281.1"/>
    </source>
</evidence>
<evidence type="ECO:0000313" key="10">
    <source>
        <dbReference type="Proteomes" id="UP000265515"/>
    </source>
</evidence>
<evidence type="ECO:0000256" key="1">
    <source>
        <dbReference type="ARBA" id="ARBA00004141"/>
    </source>
</evidence>
<keyword evidence="2 7" id="KW-0812">Transmembrane</keyword>
<dbReference type="PANTHER" id="PTHR31566:SF0">
    <property type="entry name" value="CYTOCHROME C BIOGENESIS PROTEIN CCS1, CHLOROPLASTIC"/>
    <property type="match status" value="1"/>
</dbReference>
<dbReference type="GO" id="GO:0016020">
    <property type="term" value="C:membrane"/>
    <property type="evidence" value="ECO:0007669"/>
    <property type="project" value="UniProtKB-SubCell"/>
</dbReference>
<dbReference type="GO" id="GO:0017004">
    <property type="term" value="P:cytochrome complex assembly"/>
    <property type="evidence" value="ECO:0007669"/>
    <property type="project" value="UniProtKB-KW"/>
</dbReference>
<evidence type="ECO:0000256" key="5">
    <source>
        <dbReference type="ARBA" id="ARBA00023136"/>
    </source>
</evidence>
<dbReference type="PANTHER" id="PTHR31566">
    <property type="entry name" value="CYTOCHROME C BIOGENESIS PROTEIN CCS1, CHLOROPLASTIC"/>
    <property type="match status" value="1"/>
</dbReference>
<dbReference type="Gramene" id="GBG88281">
    <property type="protein sequence ID" value="GBG88281"/>
    <property type="gene ID" value="CBR_g46847"/>
</dbReference>
<proteinExistence type="inferred from homology"/>
<dbReference type="EMBL" id="BFEA01000662">
    <property type="protein sequence ID" value="GBG88281.1"/>
    <property type="molecule type" value="Genomic_DNA"/>
</dbReference>
<feature type="transmembrane region" description="Helical" evidence="7">
    <location>
        <begin position="350"/>
        <end position="369"/>
    </location>
</feature>
<gene>
    <name evidence="9" type="ORF">CBR_g46847</name>
</gene>
<evidence type="ECO:0000256" key="6">
    <source>
        <dbReference type="SAM" id="MobiDB-lite"/>
    </source>
</evidence>
<feature type="region of interest" description="Disordered" evidence="6">
    <location>
        <begin position="711"/>
        <end position="771"/>
    </location>
</feature>
<feature type="transmembrane region" description="Helical" evidence="7">
    <location>
        <begin position="127"/>
        <end position="149"/>
    </location>
</feature>
<feature type="domain" description="ResB-like" evidence="8">
    <location>
        <begin position="293"/>
        <end position="555"/>
    </location>
</feature>
<evidence type="ECO:0000256" key="7">
    <source>
        <dbReference type="SAM" id="Phobius"/>
    </source>
</evidence>
<dbReference type="Pfam" id="PF05140">
    <property type="entry name" value="ResB"/>
    <property type="match status" value="2"/>
</dbReference>
<dbReference type="HAMAP" id="MF_01392">
    <property type="entry name" value="CytC_Ccs1"/>
    <property type="match status" value="1"/>
</dbReference>